<accession>C8W446</accession>
<gene>
    <name evidence="8" type="ordered locus">Dtox_1028</name>
</gene>
<dbReference type="Gene3D" id="3.40.50.12380">
    <property type="entry name" value="Nitrogenase MoFe cofactor biosynthesis protein NifE, C-terminal"/>
    <property type="match status" value="1"/>
</dbReference>
<dbReference type="Pfam" id="PF00148">
    <property type="entry name" value="Oxidored_nitro"/>
    <property type="match status" value="1"/>
</dbReference>
<dbReference type="Proteomes" id="UP000002217">
    <property type="component" value="Chromosome"/>
</dbReference>
<dbReference type="KEGG" id="dae:Dtox_1028"/>
<dbReference type="InterPro" id="IPR000318">
    <property type="entry name" value="Nase_comp1_CS"/>
</dbReference>
<dbReference type="STRING" id="485916.Dtox_1028"/>
<dbReference type="UniPathway" id="UPA00782"/>
<feature type="domain" description="Nitrogenase/oxidoreductase component 1" evidence="7">
    <location>
        <begin position="95"/>
        <end position="494"/>
    </location>
</feature>
<evidence type="ECO:0000259" key="7">
    <source>
        <dbReference type="Pfam" id="PF00148"/>
    </source>
</evidence>
<dbReference type="PROSITE" id="PS00090">
    <property type="entry name" value="NITROGENASE_1_2"/>
    <property type="match status" value="1"/>
</dbReference>
<dbReference type="InterPro" id="IPR049939">
    <property type="entry name" value="NifE-like"/>
</dbReference>
<dbReference type="PANTHER" id="PTHR42956">
    <property type="entry name" value="NITROGENASE IRON-MOLYBDENUM COFACTOR BIOSYNTHESIS PROTEIN NIFE"/>
    <property type="match status" value="1"/>
</dbReference>
<dbReference type="InterPro" id="IPR000510">
    <property type="entry name" value="Nase/OxRdtase_comp1"/>
</dbReference>
<evidence type="ECO:0000256" key="6">
    <source>
        <dbReference type="RuleBase" id="RU004021"/>
    </source>
</evidence>
<evidence type="ECO:0000256" key="3">
    <source>
        <dbReference type="ARBA" id="ARBA00011002"/>
    </source>
</evidence>
<evidence type="ECO:0000256" key="2">
    <source>
        <dbReference type="ARBA" id="ARBA00005155"/>
    </source>
</evidence>
<dbReference type="GO" id="GO:0016163">
    <property type="term" value="F:nitrogenase activity"/>
    <property type="evidence" value="ECO:0007669"/>
    <property type="project" value="InterPro"/>
</dbReference>
<dbReference type="NCBIfam" id="TIGR01283">
    <property type="entry name" value="nifE"/>
    <property type="match status" value="1"/>
</dbReference>
<name>C8W446_DESAS</name>
<evidence type="ECO:0000313" key="8">
    <source>
        <dbReference type="EMBL" id="ACV61914.1"/>
    </source>
</evidence>
<keyword evidence="9" id="KW-1185">Reference proteome</keyword>
<evidence type="ECO:0000256" key="5">
    <source>
        <dbReference type="ARBA" id="ARBA00023231"/>
    </source>
</evidence>
<protein>
    <recommendedName>
        <fullName evidence="4">Nitrogenase iron-molybdenum cofactor biosynthesis protein NifE</fullName>
    </recommendedName>
</protein>
<reference evidence="8 9" key="1">
    <citation type="journal article" date="2009" name="Stand. Genomic Sci.">
        <title>Complete genome sequence of Desulfotomaculum acetoxidans type strain (5575).</title>
        <authorList>
            <person name="Spring S."/>
            <person name="Lapidus A."/>
            <person name="Schroder M."/>
            <person name="Gleim D."/>
            <person name="Sims D."/>
            <person name="Meincke L."/>
            <person name="Glavina Del Rio T."/>
            <person name="Tice H."/>
            <person name="Copeland A."/>
            <person name="Cheng J.F."/>
            <person name="Lucas S."/>
            <person name="Chen F."/>
            <person name="Nolan M."/>
            <person name="Bruce D."/>
            <person name="Goodwin L."/>
            <person name="Pitluck S."/>
            <person name="Ivanova N."/>
            <person name="Mavromatis K."/>
            <person name="Mikhailova N."/>
            <person name="Pati A."/>
            <person name="Chen A."/>
            <person name="Palaniappan K."/>
            <person name="Land M."/>
            <person name="Hauser L."/>
            <person name="Chang Y.J."/>
            <person name="Jeffries C.D."/>
            <person name="Chain P."/>
            <person name="Saunders E."/>
            <person name="Brettin T."/>
            <person name="Detter J.C."/>
            <person name="Goker M."/>
            <person name="Bristow J."/>
            <person name="Eisen J.A."/>
            <person name="Markowitz V."/>
            <person name="Hugenholtz P."/>
            <person name="Kyrpides N.C."/>
            <person name="Klenk H.P."/>
            <person name="Han C."/>
        </authorList>
    </citation>
    <scope>NUCLEOTIDE SEQUENCE [LARGE SCALE GENOMIC DNA]</scope>
    <source>
        <strain evidence="9">ATCC 49208 / DSM 771 / VKM B-1644</strain>
    </source>
</reference>
<comment type="similarity">
    <text evidence="3 6">Belongs to the NifD/NifK/NifE/NifN family.</text>
</comment>
<proteinExistence type="inferred from homology"/>
<dbReference type="PANTHER" id="PTHR42956:SF1">
    <property type="entry name" value="NITROGENASE IRON-MOLYBDENUM COFACTOR BIOSYNTHESIS PROTEIN NIFE"/>
    <property type="match status" value="1"/>
</dbReference>
<sequence>MFYVYPVAQASNRILKRDKHSAPAILALICLLKKYARNKLIEKVGVDMQAIKLTDALIEERKNSITVKGSVEAKQKQSLTCDAESVAGCVSQRACVYCGARVVLNPVTDAIHLVHGPIGCSSYTWDIRGSLSSAADLYRNSFCTDLKEHDIIFGGEKKLAFAIDELVRKYDSRLVFVYSTCVVGVIGDDLEAVCKAAAEKHNIEVIPVQSSGFIGNKSAGYRAACDSLLRLIEPNSGDVKDIVKIPDSINYLGDFNLAGEVWIIKSYLEQIGVKVNVAFTGDSHCDALKKAPAAALNIVQCAGSMRYLAQKMEEIYDIPCLNISFIGLQDTADSLRKIADWFSNEAMLKRAEKLIEKKTAEVKPLLRNYRKKLEGKKAAIFVGGGFKAVSLIKQFKEIGIDVVMVGTQTGSQEEYETINDLADEGTVILDDANPSELEKFMTEKGADLLVGGVKERPLAYKLGMAFIDHNHDRKHPLSGFVGAVNFAKEVYSTVCSPVWKYAKD</sequence>
<dbReference type="InterPro" id="IPR005973">
    <property type="entry name" value="NifE"/>
</dbReference>
<dbReference type="Gene3D" id="3.40.50.1980">
    <property type="entry name" value="Nitrogenase molybdenum iron protein domain"/>
    <property type="match status" value="1"/>
</dbReference>
<comment type="pathway">
    <text evidence="2">Cofactor biosynthesis; Fe-Mo cofactor biosynthesis.</text>
</comment>
<dbReference type="EMBL" id="CP001720">
    <property type="protein sequence ID" value="ACV61914.1"/>
    <property type="molecule type" value="Genomic_DNA"/>
</dbReference>
<dbReference type="SUPFAM" id="SSF53807">
    <property type="entry name" value="Helical backbone' metal receptor"/>
    <property type="match status" value="1"/>
</dbReference>
<evidence type="ECO:0000313" key="9">
    <source>
        <dbReference type="Proteomes" id="UP000002217"/>
    </source>
</evidence>
<dbReference type="AlphaFoldDB" id="C8W446"/>
<comment type="function">
    <text evidence="1">This protein may play a role in the biosynthesis of the prosthetic group of nitrogenase (FeMo cofactor).</text>
</comment>
<dbReference type="PROSITE" id="PS00699">
    <property type="entry name" value="NITROGENASE_1_1"/>
    <property type="match status" value="1"/>
</dbReference>
<dbReference type="GO" id="GO:0065003">
    <property type="term" value="P:protein-containing complex assembly"/>
    <property type="evidence" value="ECO:0007669"/>
    <property type="project" value="InterPro"/>
</dbReference>
<keyword evidence="5 6" id="KW-0535">Nitrogen fixation</keyword>
<organism evidence="8 9">
    <name type="scientific">Desulfofarcimen acetoxidans (strain ATCC 49208 / DSM 771 / KCTC 5769 / VKM B-1644 / 5575)</name>
    <name type="common">Desulfotomaculum acetoxidans</name>
    <dbReference type="NCBI Taxonomy" id="485916"/>
    <lineage>
        <taxon>Bacteria</taxon>
        <taxon>Bacillati</taxon>
        <taxon>Bacillota</taxon>
        <taxon>Clostridia</taxon>
        <taxon>Eubacteriales</taxon>
        <taxon>Peptococcaceae</taxon>
        <taxon>Desulfofarcimen</taxon>
    </lineage>
</organism>
<evidence type="ECO:0000256" key="4">
    <source>
        <dbReference type="ARBA" id="ARBA00013280"/>
    </source>
</evidence>
<dbReference type="eggNOG" id="COG2710">
    <property type="taxonomic scope" value="Bacteria"/>
</dbReference>
<dbReference type="HOGENOM" id="CLU_025876_1_1_9"/>
<evidence type="ECO:0000256" key="1">
    <source>
        <dbReference type="ARBA" id="ARBA00003171"/>
    </source>
</evidence>